<name>A0A5B1LFB9_9ACTN</name>
<gene>
    <name evidence="4" type="ORF">F0U44_13000</name>
</gene>
<dbReference type="RefSeq" id="WP_149728686.1">
    <property type="nucleotide sequence ID" value="NZ_VUJV01000003.1"/>
</dbReference>
<dbReference type="EMBL" id="VUJV01000003">
    <property type="protein sequence ID" value="KAA1419352.1"/>
    <property type="molecule type" value="Genomic_DNA"/>
</dbReference>
<evidence type="ECO:0000256" key="1">
    <source>
        <dbReference type="SAM" id="MobiDB-lite"/>
    </source>
</evidence>
<reference evidence="4 5" key="2">
    <citation type="submission" date="2019-09" db="EMBL/GenBank/DDBJ databases">
        <authorList>
            <person name="Jin C."/>
        </authorList>
    </citation>
    <scope>NUCLEOTIDE SEQUENCE [LARGE SCALE GENOMIC DNA]</scope>
    <source>
        <strain evidence="4 5">BN130099</strain>
    </source>
</reference>
<accession>A0A5B1LFB9</accession>
<feature type="region of interest" description="Disordered" evidence="1">
    <location>
        <begin position="205"/>
        <end position="224"/>
    </location>
</feature>
<dbReference type="InterPro" id="IPR046542">
    <property type="entry name" value="DUF6801"/>
</dbReference>
<feature type="domain" description="DUF6801" evidence="3">
    <location>
        <begin position="41"/>
        <end position="202"/>
    </location>
</feature>
<evidence type="ECO:0000259" key="3">
    <source>
        <dbReference type="Pfam" id="PF20611"/>
    </source>
</evidence>
<reference evidence="4 5" key="1">
    <citation type="submission" date="2019-09" db="EMBL/GenBank/DDBJ databases">
        <title>Nocardioides panacisoli sp. nov., isolated from the soil of a ginseng field.</title>
        <authorList>
            <person name="Cho C."/>
        </authorList>
    </citation>
    <scope>NUCLEOTIDE SEQUENCE [LARGE SCALE GENOMIC DNA]</scope>
    <source>
        <strain evidence="4 5">BN130099</strain>
    </source>
</reference>
<keyword evidence="2" id="KW-0732">Signal</keyword>
<proteinExistence type="predicted"/>
<feature type="signal peptide" evidence="2">
    <location>
        <begin position="1"/>
        <end position="34"/>
    </location>
</feature>
<dbReference type="Pfam" id="PF17963">
    <property type="entry name" value="Big_9"/>
    <property type="match status" value="1"/>
</dbReference>
<keyword evidence="5" id="KW-1185">Reference proteome</keyword>
<protein>
    <recommendedName>
        <fullName evidence="3">DUF6801 domain-containing protein</fullName>
    </recommendedName>
</protein>
<evidence type="ECO:0000256" key="2">
    <source>
        <dbReference type="SAM" id="SignalP"/>
    </source>
</evidence>
<sequence>MRNTKRASRALAVAAAGGLGAVLLVGAGAPPASAAAELTLDYTCTYPLINQQSLTVAISVDLPASAEVGVPVGPFDIDATSTVSATTTSGLALVGAKTIEGAATSHIKVQAPQVNLPDVQVPVTVPKTPVPASGAFDIPASGQTPALTFPAAGQGTIDVGNLDLRLVARNASGDAIALPGGNDDGSFDAPCTPDAGQDQRLATFPITGGSSDNTVPTASPVTGSTTASSSVAVTLAGADADGDPLTYSATTPAHGTVTVAGNVATYTPAAGFVGSDTFTYTASDGSAEAQATATATVVVAKAATTTKAKPASAKSKIGKPIPVKFVVAAPALTPTGGVTISYGGKVVAKGTLTNGSAAVTIPAKVTKKLKAGKASFTASYAGSTVTLPSKSGFVVKMVR</sequence>
<dbReference type="Gene3D" id="2.60.40.3440">
    <property type="match status" value="1"/>
</dbReference>
<dbReference type="Pfam" id="PF20611">
    <property type="entry name" value="DUF6801"/>
    <property type="match status" value="1"/>
</dbReference>
<feature type="chain" id="PRO_5023062543" description="DUF6801 domain-containing protein" evidence="2">
    <location>
        <begin position="35"/>
        <end position="399"/>
    </location>
</feature>
<organism evidence="4 5">
    <name type="scientific">Nocardioides humilatus</name>
    <dbReference type="NCBI Taxonomy" id="2607660"/>
    <lineage>
        <taxon>Bacteria</taxon>
        <taxon>Bacillati</taxon>
        <taxon>Actinomycetota</taxon>
        <taxon>Actinomycetes</taxon>
        <taxon>Propionibacteriales</taxon>
        <taxon>Nocardioidaceae</taxon>
        <taxon>Nocardioides</taxon>
    </lineage>
</organism>
<dbReference type="AlphaFoldDB" id="A0A5B1LFB9"/>
<dbReference type="Proteomes" id="UP000325003">
    <property type="component" value="Unassembled WGS sequence"/>
</dbReference>
<evidence type="ECO:0000313" key="5">
    <source>
        <dbReference type="Proteomes" id="UP000325003"/>
    </source>
</evidence>
<feature type="compositionally biased region" description="Low complexity" evidence="1">
    <location>
        <begin position="214"/>
        <end position="224"/>
    </location>
</feature>
<evidence type="ECO:0000313" key="4">
    <source>
        <dbReference type="EMBL" id="KAA1419352.1"/>
    </source>
</evidence>
<comment type="caution">
    <text evidence="4">The sequence shown here is derived from an EMBL/GenBank/DDBJ whole genome shotgun (WGS) entry which is preliminary data.</text>
</comment>